<organism evidence="2 3">
    <name type="scientific">Penicillium desertorum</name>
    <dbReference type="NCBI Taxonomy" id="1303715"/>
    <lineage>
        <taxon>Eukaryota</taxon>
        <taxon>Fungi</taxon>
        <taxon>Dikarya</taxon>
        <taxon>Ascomycota</taxon>
        <taxon>Pezizomycotina</taxon>
        <taxon>Eurotiomycetes</taxon>
        <taxon>Eurotiomycetidae</taxon>
        <taxon>Eurotiales</taxon>
        <taxon>Aspergillaceae</taxon>
        <taxon>Penicillium</taxon>
    </lineage>
</organism>
<dbReference type="Proteomes" id="UP001147760">
    <property type="component" value="Unassembled WGS sequence"/>
</dbReference>
<protein>
    <submittedName>
        <fullName evidence="2">MonooxygenaseFAD-binding</fullName>
    </submittedName>
</protein>
<dbReference type="GO" id="GO:0004497">
    <property type="term" value="F:monooxygenase activity"/>
    <property type="evidence" value="ECO:0007669"/>
    <property type="project" value="UniProtKB-KW"/>
</dbReference>
<dbReference type="EMBL" id="JAPWDO010000003">
    <property type="protein sequence ID" value="KAJ5478252.1"/>
    <property type="molecule type" value="Genomic_DNA"/>
</dbReference>
<comment type="caution">
    <text evidence="2">The sequence shown here is derived from an EMBL/GenBank/DDBJ whole genome shotgun (WGS) entry which is preliminary data.</text>
</comment>
<gene>
    <name evidence="2" type="ORF">N7530_003761</name>
</gene>
<keyword evidence="2" id="KW-0503">Monooxygenase</keyword>
<keyword evidence="1" id="KW-0812">Transmembrane</keyword>
<reference evidence="2" key="2">
    <citation type="journal article" date="2023" name="IMA Fungus">
        <title>Comparative genomic study of the Penicillium genus elucidates a diverse pangenome and 15 lateral gene transfer events.</title>
        <authorList>
            <person name="Petersen C."/>
            <person name="Sorensen T."/>
            <person name="Nielsen M.R."/>
            <person name="Sondergaard T.E."/>
            <person name="Sorensen J.L."/>
            <person name="Fitzpatrick D.A."/>
            <person name="Frisvad J.C."/>
            <person name="Nielsen K.L."/>
        </authorList>
    </citation>
    <scope>NUCLEOTIDE SEQUENCE</scope>
    <source>
        <strain evidence="2">IBT 17660</strain>
    </source>
</reference>
<name>A0A9X0BQ45_9EURO</name>
<keyword evidence="2" id="KW-0560">Oxidoreductase</keyword>
<keyword evidence="3" id="KW-1185">Reference proteome</keyword>
<accession>A0A9X0BQ45</accession>
<reference evidence="2" key="1">
    <citation type="submission" date="2022-12" db="EMBL/GenBank/DDBJ databases">
        <authorList>
            <person name="Petersen C."/>
        </authorList>
    </citation>
    <scope>NUCLEOTIDE SEQUENCE</scope>
    <source>
        <strain evidence="2">IBT 17660</strain>
    </source>
</reference>
<keyword evidence="1" id="KW-0472">Membrane</keyword>
<evidence type="ECO:0000256" key="1">
    <source>
        <dbReference type="SAM" id="Phobius"/>
    </source>
</evidence>
<evidence type="ECO:0000313" key="3">
    <source>
        <dbReference type="Proteomes" id="UP001147760"/>
    </source>
</evidence>
<feature type="transmembrane region" description="Helical" evidence="1">
    <location>
        <begin position="16"/>
        <end position="39"/>
    </location>
</feature>
<proteinExistence type="predicted"/>
<sequence>MAALHGESISKGGRTWSIILAMALPVALMNHFMGIASFFRLGLLSSFSAHSVKDCKLPTYEVLLLD</sequence>
<keyword evidence="1" id="KW-1133">Transmembrane helix</keyword>
<dbReference type="AlphaFoldDB" id="A0A9X0BQ45"/>
<evidence type="ECO:0000313" key="2">
    <source>
        <dbReference type="EMBL" id="KAJ5478252.1"/>
    </source>
</evidence>